<dbReference type="PANTHER" id="PTHR30469">
    <property type="entry name" value="MULTIDRUG RESISTANCE PROTEIN MDTA"/>
    <property type="match status" value="1"/>
</dbReference>
<evidence type="ECO:0000259" key="5">
    <source>
        <dbReference type="Pfam" id="PF25989"/>
    </source>
</evidence>
<gene>
    <name evidence="6" type="ORF">NAF29_15360</name>
</gene>
<evidence type="ECO:0000259" key="4">
    <source>
        <dbReference type="Pfam" id="PF25973"/>
    </source>
</evidence>
<comment type="caution">
    <text evidence="6">The sequence shown here is derived from an EMBL/GenBank/DDBJ whole genome shotgun (WGS) entry which is preliminary data.</text>
</comment>
<dbReference type="Gene3D" id="1.10.287.470">
    <property type="entry name" value="Helix hairpin bin"/>
    <property type="match status" value="1"/>
</dbReference>
<organism evidence="6 7">
    <name type="scientific">Echinimonas agarilytica</name>
    <dbReference type="NCBI Taxonomy" id="1215918"/>
    <lineage>
        <taxon>Bacteria</taxon>
        <taxon>Pseudomonadati</taxon>
        <taxon>Pseudomonadota</taxon>
        <taxon>Gammaproteobacteria</taxon>
        <taxon>Alteromonadales</taxon>
        <taxon>Echinimonadaceae</taxon>
        <taxon>Echinimonas</taxon>
    </lineage>
</organism>
<dbReference type="Gene3D" id="2.40.50.100">
    <property type="match status" value="1"/>
</dbReference>
<dbReference type="NCBIfam" id="TIGR01730">
    <property type="entry name" value="RND_mfp"/>
    <property type="match status" value="1"/>
</dbReference>
<feature type="domain" description="CusB-like beta-barrel" evidence="3">
    <location>
        <begin position="195"/>
        <end position="267"/>
    </location>
</feature>
<dbReference type="InterPro" id="IPR006143">
    <property type="entry name" value="RND_pump_MFP"/>
</dbReference>
<dbReference type="Pfam" id="PF25973">
    <property type="entry name" value="BSH_CzcB"/>
    <property type="match status" value="1"/>
</dbReference>
<feature type="domain" description="CzcB-like barrel-sandwich hybrid" evidence="4">
    <location>
        <begin position="64"/>
        <end position="187"/>
    </location>
</feature>
<keyword evidence="2" id="KW-0175">Coiled coil</keyword>
<dbReference type="SUPFAM" id="SSF111369">
    <property type="entry name" value="HlyD-like secretion proteins"/>
    <property type="match status" value="1"/>
</dbReference>
<name>A0AA41W9D2_9GAMM</name>
<dbReference type="InterPro" id="IPR058647">
    <property type="entry name" value="BSH_CzcB-like"/>
</dbReference>
<dbReference type="EMBL" id="JAMQGP010000008">
    <property type="protein sequence ID" value="MCM2681032.1"/>
    <property type="molecule type" value="Genomic_DNA"/>
</dbReference>
<protein>
    <submittedName>
        <fullName evidence="6">Efflux RND transporter periplasmic adaptor subunit</fullName>
    </submittedName>
</protein>
<proteinExistence type="inferred from homology"/>
<dbReference type="AlphaFoldDB" id="A0AA41W9D2"/>
<feature type="domain" description="YknX-like C-terminal permuted SH3-like" evidence="5">
    <location>
        <begin position="273"/>
        <end position="341"/>
    </location>
</feature>
<dbReference type="InterPro" id="IPR058792">
    <property type="entry name" value="Beta-barrel_RND_2"/>
</dbReference>
<evidence type="ECO:0000259" key="3">
    <source>
        <dbReference type="Pfam" id="PF25954"/>
    </source>
</evidence>
<evidence type="ECO:0000256" key="1">
    <source>
        <dbReference type="ARBA" id="ARBA00009477"/>
    </source>
</evidence>
<evidence type="ECO:0000313" key="6">
    <source>
        <dbReference type="EMBL" id="MCM2681032.1"/>
    </source>
</evidence>
<feature type="coiled-coil region" evidence="2">
    <location>
        <begin position="95"/>
        <end position="153"/>
    </location>
</feature>
<dbReference type="Pfam" id="PF25954">
    <property type="entry name" value="Beta-barrel_RND_2"/>
    <property type="match status" value="1"/>
</dbReference>
<comment type="similarity">
    <text evidence="1">Belongs to the membrane fusion protein (MFP) (TC 8.A.1) family.</text>
</comment>
<reference evidence="6 7" key="1">
    <citation type="journal article" date="2013" name="Antonie Van Leeuwenhoek">
        <title>Echinimonas agarilytica gen. nov., sp. nov., a new gammaproteobacterium isolated from the sea urchin Strongylocentrotus intermedius.</title>
        <authorList>
            <person name="Nedashkovskaya O.I."/>
            <person name="Stenkova A.M."/>
            <person name="Zhukova N.V."/>
            <person name="Van Trappen S."/>
            <person name="Lee J.S."/>
            <person name="Kim S.B."/>
        </authorList>
    </citation>
    <scope>NUCLEOTIDE SEQUENCE [LARGE SCALE GENOMIC DNA]</scope>
    <source>
        <strain evidence="6 7">KMM 6351</strain>
    </source>
</reference>
<dbReference type="Gene3D" id="2.40.30.170">
    <property type="match status" value="1"/>
</dbReference>
<dbReference type="InterPro" id="IPR058637">
    <property type="entry name" value="YknX-like_C"/>
</dbReference>
<dbReference type="PANTHER" id="PTHR30469:SF16">
    <property type="entry name" value="HAE1 FAMILY EFFLUX PUMP MFP COMPONENT"/>
    <property type="match status" value="1"/>
</dbReference>
<dbReference type="Gene3D" id="2.40.420.20">
    <property type="match status" value="1"/>
</dbReference>
<keyword evidence="7" id="KW-1185">Reference proteome</keyword>
<evidence type="ECO:0000256" key="2">
    <source>
        <dbReference type="SAM" id="Coils"/>
    </source>
</evidence>
<evidence type="ECO:0000313" key="7">
    <source>
        <dbReference type="Proteomes" id="UP001165393"/>
    </source>
</evidence>
<sequence>MKRLIIALLILAVAAAVYWRYDQNKATQERARGIPSVVAQLPVSIEMADKFEALGTLLANNNIEVTANTTEKVVAVSFVDGQSVQKGDVLVELQSAEQFAQLQAARVNLAEQEREYRRIEDLVRKRTVASSELDRLQSSIDTAKARIDEAQANLNDRIIRAPFSGQLGFRQISNGALITPGTVITTLDDISVLKLDFQIPEHFLSTIQAGTEISAISDAYLGREFKGTVTTLSSRIDPVTRSLSVRARLENTDGLLRPGMLMKVEVIRARKSVLAIPEQAIVMLQNKQFVFVVDADGNALQKDVSTGMRQNGLVEVIQGLEASDSVITEGRLKVRNGGKVTLQEETWRGVTP</sequence>
<dbReference type="RefSeq" id="WP_251262507.1">
    <property type="nucleotide sequence ID" value="NZ_JAMQGP010000008.1"/>
</dbReference>
<dbReference type="FunFam" id="2.40.30.170:FF:000010">
    <property type="entry name" value="Efflux RND transporter periplasmic adaptor subunit"/>
    <property type="match status" value="1"/>
</dbReference>
<dbReference type="GO" id="GO:0015562">
    <property type="term" value="F:efflux transmembrane transporter activity"/>
    <property type="evidence" value="ECO:0007669"/>
    <property type="project" value="TreeGrafter"/>
</dbReference>
<accession>A0AA41W9D2</accession>
<dbReference type="GO" id="GO:1990281">
    <property type="term" value="C:efflux pump complex"/>
    <property type="evidence" value="ECO:0007669"/>
    <property type="project" value="TreeGrafter"/>
</dbReference>
<dbReference type="Pfam" id="PF25989">
    <property type="entry name" value="YknX_C"/>
    <property type="match status" value="1"/>
</dbReference>
<dbReference type="Proteomes" id="UP001165393">
    <property type="component" value="Unassembled WGS sequence"/>
</dbReference>